<dbReference type="SUPFAM" id="SSF53474">
    <property type="entry name" value="alpha/beta-Hydrolases"/>
    <property type="match status" value="1"/>
</dbReference>
<dbReference type="ESTHER" id="triad-b3s1y9">
    <property type="family name" value="Proline_iminopeptidase"/>
</dbReference>
<dbReference type="CTD" id="6755397"/>
<dbReference type="GO" id="GO:0004177">
    <property type="term" value="F:aminopeptidase activity"/>
    <property type="evidence" value="ECO:0007669"/>
    <property type="project" value="UniProtKB-UniRule"/>
</dbReference>
<dbReference type="Pfam" id="PF00561">
    <property type="entry name" value="Abhydrolase_1"/>
    <property type="match status" value="1"/>
</dbReference>
<evidence type="ECO:0000313" key="12">
    <source>
        <dbReference type="EMBL" id="EDV23590.1"/>
    </source>
</evidence>
<dbReference type="EMBL" id="DS985247">
    <property type="protein sequence ID" value="EDV23590.1"/>
    <property type="molecule type" value="Genomic_DNA"/>
</dbReference>
<dbReference type="KEGG" id="tad:TRIADDRAFT_27689"/>
<dbReference type="eggNOG" id="ENOG502QPPY">
    <property type="taxonomic scope" value="Eukaryota"/>
</dbReference>
<protein>
    <recommendedName>
        <fullName evidence="8 10">Proline iminopeptidase</fullName>
        <shortName evidence="8">PIP</shortName>
        <ecNumber evidence="8 10">3.4.11.5</ecNumber>
    </recommendedName>
    <alternativeName>
        <fullName evidence="8">Prolyl aminopeptidase</fullName>
    </alternativeName>
</protein>
<gene>
    <name evidence="12" type="ORF">TRIADDRAFT_27689</name>
</gene>
<dbReference type="GO" id="GO:0005737">
    <property type="term" value="C:cytoplasm"/>
    <property type="evidence" value="ECO:0007669"/>
    <property type="project" value="UniProtKB-SubCell"/>
</dbReference>
<dbReference type="EC" id="3.4.11.5" evidence="8 10"/>
<proteinExistence type="inferred from homology"/>
<evidence type="ECO:0000256" key="8">
    <source>
        <dbReference type="PIRNR" id="PIRNR006431"/>
    </source>
</evidence>
<feature type="domain" description="AB hydrolase-1" evidence="11">
    <location>
        <begin position="39"/>
        <end position="302"/>
    </location>
</feature>
<dbReference type="Gene3D" id="3.40.50.1820">
    <property type="entry name" value="alpha/beta hydrolase"/>
    <property type="match status" value="1"/>
</dbReference>
<evidence type="ECO:0000256" key="5">
    <source>
        <dbReference type="ARBA" id="ARBA00022490"/>
    </source>
</evidence>
<dbReference type="PhylomeDB" id="B3S1Y9"/>
<evidence type="ECO:0000256" key="3">
    <source>
        <dbReference type="ARBA" id="ARBA00010088"/>
    </source>
</evidence>
<dbReference type="PANTHER" id="PTHR43722">
    <property type="entry name" value="PROLINE IMINOPEPTIDASE"/>
    <property type="match status" value="1"/>
</dbReference>
<name>B3S1Y9_TRIAD</name>
<dbReference type="MEROPS" id="S33.001"/>
<evidence type="ECO:0000256" key="2">
    <source>
        <dbReference type="ARBA" id="ARBA00004496"/>
    </source>
</evidence>
<evidence type="ECO:0000256" key="7">
    <source>
        <dbReference type="ARBA" id="ARBA00022801"/>
    </source>
</evidence>
<dbReference type="InterPro" id="IPR029058">
    <property type="entry name" value="AB_hydrolase_fold"/>
</dbReference>
<feature type="active site" description="Proton donor" evidence="9">
    <location>
        <position position="300"/>
    </location>
</feature>
<dbReference type="GeneID" id="6755397"/>
<evidence type="ECO:0000313" key="13">
    <source>
        <dbReference type="Proteomes" id="UP000009022"/>
    </source>
</evidence>
<reference evidence="12 13" key="1">
    <citation type="journal article" date="2008" name="Nature">
        <title>The Trichoplax genome and the nature of placozoans.</title>
        <authorList>
            <person name="Srivastava M."/>
            <person name="Begovic E."/>
            <person name="Chapman J."/>
            <person name="Putnam N.H."/>
            <person name="Hellsten U."/>
            <person name="Kawashima T."/>
            <person name="Kuo A."/>
            <person name="Mitros T."/>
            <person name="Salamov A."/>
            <person name="Carpenter M.L."/>
            <person name="Signorovitch A.Y."/>
            <person name="Moreno M.A."/>
            <person name="Kamm K."/>
            <person name="Grimwood J."/>
            <person name="Schmutz J."/>
            <person name="Shapiro H."/>
            <person name="Grigoriev I.V."/>
            <person name="Buss L.W."/>
            <person name="Schierwater B."/>
            <person name="Dellaporta S.L."/>
            <person name="Rokhsar D.S."/>
        </authorList>
    </citation>
    <scope>NUCLEOTIDE SEQUENCE [LARGE SCALE GENOMIC DNA]</scope>
    <source>
        <strain evidence="12 13">Grell-BS-1999</strain>
    </source>
</reference>
<feature type="active site" evidence="9">
    <location>
        <position position="272"/>
    </location>
</feature>
<dbReference type="PRINTS" id="PR00793">
    <property type="entry name" value="PROAMNOPTASE"/>
</dbReference>
<comment type="subcellular location">
    <subcellularLocation>
        <location evidence="2 8">Cytoplasm</location>
    </subcellularLocation>
</comment>
<dbReference type="InterPro" id="IPR000073">
    <property type="entry name" value="AB_hydrolase_1"/>
</dbReference>
<evidence type="ECO:0000256" key="1">
    <source>
        <dbReference type="ARBA" id="ARBA00001585"/>
    </source>
</evidence>
<evidence type="ECO:0000259" key="11">
    <source>
        <dbReference type="Pfam" id="PF00561"/>
    </source>
</evidence>
<sequence>MSQLHSFYPEIEPYNNGYLKVSDVHQIYYEQIGNPNGRPILYVHGGGGTNGCCDKERRFFDPSYYRAILVDRRALGRSKPFGEIKDNDTWKVVEDYEKLRKFLEIEKWLIFGGSWGSTLTMIYSELYPDRVTGLILRGVTLGQGKDLQWIYHAGASNILPEFFETYANAIPEAERDDIVMAYWRRINSDDKETRIKYAKLWTHWGCALSIIHDHEVDLSMGLDDEVIYLSARHDNHFAANRGFFSPDKENYVLKHIHKIRHIPCIIVHGRYDVICPVQRAWDLHKNWPEADLRIIRNAGHTINDIPLASALIAAIKEFQQKGY</sequence>
<accession>B3S1Y9</accession>
<evidence type="ECO:0000256" key="9">
    <source>
        <dbReference type="PIRSR" id="PIRSR006431-1"/>
    </source>
</evidence>
<feature type="active site" description="Nucleophile" evidence="9">
    <location>
        <position position="114"/>
    </location>
</feature>
<dbReference type="Proteomes" id="UP000009022">
    <property type="component" value="Unassembled WGS sequence"/>
</dbReference>
<comment type="similarity">
    <text evidence="3 8 10">Belongs to the peptidase S33 family.</text>
</comment>
<keyword evidence="5 8" id="KW-0963">Cytoplasm</keyword>
<dbReference type="AlphaFoldDB" id="B3S1Y9"/>
<keyword evidence="6 8" id="KW-0645">Protease</keyword>
<dbReference type="RefSeq" id="XP_002114500.1">
    <property type="nucleotide sequence ID" value="XM_002114464.1"/>
</dbReference>
<keyword evidence="7 8" id="KW-0378">Hydrolase</keyword>
<organism evidence="12 13">
    <name type="scientific">Trichoplax adhaerens</name>
    <name type="common">Trichoplax reptans</name>
    <dbReference type="NCBI Taxonomy" id="10228"/>
    <lineage>
        <taxon>Eukaryota</taxon>
        <taxon>Metazoa</taxon>
        <taxon>Placozoa</taxon>
        <taxon>Uniplacotomia</taxon>
        <taxon>Trichoplacea</taxon>
        <taxon>Trichoplacidae</taxon>
        <taxon>Trichoplax</taxon>
    </lineage>
</organism>
<dbReference type="HOGENOM" id="CLU_043739_2_2_1"/>
<dbReference type="InterPro" id="IPR005944">
    <property type="entry name" value="Pro_iminopeptidase"/>
</dbReference>
<dbReference type="STRING" id="10228.B3S1Y9"/>
<dbReference type="InParanoid" id="B3S1Y9"/>
<comment type="catalytic activity">
    <reaction evidence="1 8 10">
        <text>Release of N-terminal proline from a peptide.</text>
        <dbReference type="EC" id="3.4.11.5"/>
    </reaction>
</comment>
<evidence type="ECO:0000256" key="4">
    <source>
        <dbReference type="ARBA" id="ARBA00022438"/>
    </source>
</evidence>
<dbReference type="InterPro" id="IPR002410">
    <property type="entry name" value="Peptidase_S33"/>
</dbReference>
<dbReference type="PIRSF" id="PIRSF006431">
    <property type="entry name" value="Pept_S33"/>
    <property type="match status" value="1"/>
</dbReference>
<dbReference type="OrthoDB" id="10249433at2759"/>
<dbReference type="NCBIfam" id="TIGR01249">
    <property type="entry name" value="pro_imino_pep_1"/>
    <property type="match status" value="1"/>
</dbReference>
<keyword evidence="4 8" id="KW-0031">Aminopeptidase</keyword>
<evidence type="ECO:0000256" key="6">
    <source>
        <dbReference type="ARBA" id="ARBA00022670"/>
    </source>
</evidence>
<dbReference type="PANTHER" id="PTHR43722:SF1">
    <property type="entry name" value="PROLINE IMINOPEPTIDASE"/>
    <property type="match status" value="1"/>
</dbReference>
<dbReference type="GO" id="GO:0006508">
    <property type="term" value="P:proteolysis"/>
    <property type="evidence" value="ECO:0007669"/>
    <property type="project" value="UniProtKB-KW"/>
</dbReference>
<keyword evidence="13" id="KW-1185">Reference proteome</keyword>
<evidence type="ECO:0000256" key="10">
    <source>
        <dbReference type="RuleBase" id="RU003421"/>
    </source>
</evidence>